<gene>
    <name evidence="4" type="ordered locus">TTHA0451</name>
</gene>
<dbReference type="AlphaFoldDB" id="Q5SL42"/>
<evidence type="ECO:0007829" key="6">
    <source>
        <dbReference type="PDB" id="3LKB"/>
    </source>
</evidence>
<dbReference type="eggNOG" id="COG0683">
    <property type="taxonomic scope" value="Bacteria"/>
</dbReference>
<keyword evidence="6" id="KW-0002">3D-structure</keyword>
<sequence>MGLAKGGKRMRRTLAGIAAVLGLALGQQQVTLFWSGAITGPTSDAGAPYGAAVEDYCKWANERKLVPGVVFNCVVRDDQYNNANTQRFFEEAVDRFKIPVFLSYATGANLQLKPLIQELRIPTIPASMHIELIDPPNNDYIFLPTTSYSEQVVALLEYIAREKKGAKVALVVHPSPFGRAPVEDARKAARELGLQIVDVQEVGSGNLDNTALLKRFEQAGVEYVVHQNVAGPVANILKDAKRLGLKMRHLGAHYTGGPDLIALAGDAAEGFLWATSFYMAHEDTPGIRLQKEIGRKYGRPENFIESVNYTNGMLVASIAVEAIRRAQERFKRITNETVYQAIVGMNGPNAFKPGFAVSTKQGVEIDFTKSEHTGAEGLRILEAKGGRFVPVTEPFTSALFRKVHYGK</sequence>
<dbReference type="Gene3D" id="3.40.50.2300">
    <property type="match status" value="2"/>
</dbReference>
<dbReference type="KEGG" id="ttj:TTHA0451"/>
<evidence type="ECO:0000259" key="3">
    <source>
        <dbReference type="Pfam" id="PF13458"/>
    </source>
</evidence>
<dbReference type="PhylomeDB" id="Q5SL42"/>
<dbReference type="InterPro" id="IPR028082">
    <property type="entry name" value="Peripla_BP_I"/>
</dbReference>
<dbReference type="SMR" id="Q5SL42"/>
<reference evidence="6" key="2">
    <citation type="submission" date="2010-01" db="PDB data bank">
        <title>Crystal structure of a branched chain amino acid ABC transporter from Thermus thermophilus with bound valine.</title>
        <authorList>
            <person name="Agarwal R."/>
            <person name="Sauder J.M."/>
            <person name="Burley S.K."/>
            <person name="Swaminathan S."/>
        </authorList>
    </citation>
    <scope>X-RAY CRYSTALLOGRAPHY (2.40 ANGSTROMS) OF 25-406</scope>
</reference>
<dbReference type="HOGENOM" id="CLU_027128_7_3_0"/>
<evidence type="ECO:0000313" key="4">
    <source>
        <dbReference type="EMBL" id="BAD70274.1"/>
    </source>
</evidence>
<dbReference type="PANTHER" id="PTHR47235:SF1">
    <property type="entry name" value="BLR6548 PROTEIN"/>
    <property type="match status" value="1"/>
</dbReference>
<dbReference type="EnsemblBacteria" id="BAD70274">
    <property type="protein sequence ID" value="BAD70274"/>
    <property type="gene ID" value="BAD70274"/>
</dbReference>
<dbReference type="Pfam" id="PF13458">
    <property type="entry name" value="Peripla_BP_6"/>
    <property type="match status" value="1"/>
</dbReference>
<keyword evidence="5" id="KW-1185">Reference proteome</keyword>
<dbReference type="InterPro" id="IPR028081">
    <property type="entry name" value="Leu-bd"/>
</dbReference>
<dbReference type="PDBsum" id="3LKB"/>
<comment type="similarity">
    <text evidence="1">Belongs to the leucine-binding protein family.</text>
</comment>
<organism evidence="4 5">
    <name type="scientific">Thermus thermophilus (strain ATCC 27634 / DSM 579 / HB8)</name>
    <dbReference type="NCBI Taxonomy" id="300852"/>
    <lineage>
        <taxon>Bacteria</taxon>
        <taxon>Thermotogati</taxon>
        <taxon>Deinococcota</taxon>
        <taxon>Deinococci</taxon>
        <taxon>Thermales</taxon>
        <taxon>Thermaceae</taxon>
        <taxon>Thermus</taxon>
    </lineage>
</organism>
<reference evidence="4 5" key="1">
    <citation type="submission" date="2004-11" db="EMBL/GenBank/DDBJ databases">
        <title>Complete genome sequence of Thermus thermophilus HB8.</title>
        <authorList>
            <person name="Masui R."/>
            <person name="Kurokawa K."/>
            <person name="Nakagawa N."/>
            <person name="Tokunaga F."/>
            <person name="Koyama Y."/>
            <person name="Shibata T."/>
            <person name="Oshima T."/>
            <person name="Yokoyama S."/>
            <person name="Yasunaga T."/>
            <person name="Kuramitsu S."/>
        </authorList>
    </citation>
    <scope>NUCLEOTIDE SEQUENCE [LARGE SCALE GENOMIC DNA]</scope>
    <source>
        <strain evidence="5">ATCC 27634 / DSM 579 / HB8</strain>
    </source>
</reference>
<dbReference type="Proteomes" id="UP000000532">
    <property type="component" value="Chromosome"/>
</dbReference>
<protein>
    <submittedName>
        <fullName evidence="4">Probable branched-chain amino acid ABC transporter, amno acid binding protein</fullName>
    </submittedName>
</protein>
<dbReference type="DNASU" id="3169188"/>
<evidence type="ECO:0000256" key="1">
    <source>
        <dbReference type="ARBA" id="ARBA00010062"/>
    </source>
</evidence>
<accession>Q5SL42</accession>
<keyword evidence="2" id="KW-0732">Signal</keyword>
<dbReference type="CDD" id="cd06334">
    <property type="entry name" value="PBP1_ABC_ligand_binding-like"/>
    <property type="match status" value="1"/>
</dbReference>
<dbReference type="PANTHER" id="PTHR47235">
    <property type="entry name" value="BLR6548 PROTEIN"/>
    <property type="match status" value="1"/>
</dbReference>
<dbReference type="PDB" id="3LKB">
    <property type="method" value="X-ray"/>
    <property type="resolution" value="2.40 A"/>
    <property type="chains" value="A/B=25-406"/>
</dbReference>
<evidence type="ECO:0000256" key="2">
    <source>
        <dbReference type="ARBA" id="ARBA00022729"/>
    </source>
</evidence>
<dbReference type="SUPFAM" id="SSF53822">
    <property type="entry name" value="Periplasmic binding protein-like I"/>
    <property type="match status" value="1"/>
</dbReference>
<name>Q5SL42_THET8</name>
<evidence type="ECO:0000313" key="5">
    <source>
        <dbReference type="Proteomes" id="UP000000532"/>
    </source>
</evidence>
<dbReference type="EvolutionaryTrace" id="Q5SL42"/>
<dbReference type="PATRIC" id="fig|300852.9.peg.450"/>
<proteinExistence type="evidence at protein level"/>
<dbReference type="EMBL" id="AP008226">
    <property type="protein sequence ID" value="BAD70274.1"/>
    <property type="molecule type" value="Genomic_DNA"/>
</dbReference>
<feature type="domain" description="Leucine-binding protein" evidence="3">
    <location>
        <begin position="36"/>
        <end position="386"/>
    </location>
</feature>